<sequence length="1132" mass="124965">MYLSETVYVGRRFQRSIRIDTDLRDPDALTGFICPESSAAVLTSMANHIVESGQAAFTWTGPYGSGKSSLVIALSALTDQSKSRREQARKAVGEKAAKTVAEAFPPGRSGWTTVPVIGQRAAAAKVIGDALVENGLAYIAPEGGWNDTNVLQSLLDAAQSMPGKAGLILFIDEMGKFLEAAARDGADLYLFQQLAEAASRSNGKLIVIGILHQAFAEYSNRLSRDARDEWTKIQGRFIDLAVNAAGEEQLDLLARAIQSSHPASPPSVAAKAVAETIQQHKAGVGQNLATLLEDTWPLHPVVAALLGPISRRRFGQNQRSLFGFLNSAEPEGFQDYLRGATGDVRYSPARLWDYLRVNLEPSIIASPDGHRWAMAAEALDRCEANGGSALHIQLLKTIALLDLFRERSGLYPSRKLLASTVDAAELDIDNALEDLKRWSFIIYRKHLSAFAIFAGSDFNIEEAIESSLQEVRDVNFETLQKMAGLQPVLAKRHYFRTGALRWFDIQLGSLTVVTSTAVQFAPQHGTIGQFLLTLPTQGEDTKTAKERCKEASKRASREGLDVIVGMPSQAWTIIDLAKELKALEKVQEEHSELQGDLIARREVSGRLVGLQNQLESELQQALLNATWFRGGKELPRMNLRGLNNLASEIADEQYPDTPELHNELLNRTKPSSSAIAAQNALLKAMANKNGEPRLGIAGYPAEGGLFESLLENTGLYGATEQGYGFQRPNWRRDSAKLNEVWRRATRHLEENSDRSVAVDELYAIWEEKPFGIKRGLMPVLAVAFILSHRENLAFYREGIFQAHFSDLDVDYLAQDPKSIQVRWMDLSDISKDLLSGLAELVRKLDPNNRLEQLAPIDVARGLIAIFDRLPKWTKRTQRLSASAMSVRTIFKHAVDPNQLLFTDLPGAYEKNADIKKAEVVQNVIALVDETLTELVQAYPKMLERIAGSMLSELHVPSDSPHALAELRERAANIKQMSGDFRLDAFTNRLTSFDATTMAIEGVGSLAANKPPRDWVDADLDAAAIEIAAFSQKFIRTESFARVQGRKDKRHSMAVIISREGKPTPLQAEFEVTDTDKPAIDALVAKVRDLVKGDHAQKREIVLAALAELSSDYLTTEEYKEQLTLLESTDVTA</sequence>
<dbReference type="Pfam" id="PF19557">
    <property type="entry name" value="DUF6079_1st"/>
    <property type="match status" value="1"/>
</dbReference>
<dbReference type="SUPFAM" id="SSF52540">
    <property type="entry name" value="P-loop containing nucleoside triphosphate hydrolases"/>
    <property type="match status" value="1"/>
</dbReference>
<dbReference type="InterPro" id="IPR045725">
    <property type="entry name" value="DUF6079_N"/>
</dbReference>
<organism evidence="2 3">
    <name type="scientific">Hydrocarboniclastica marina</name>
    <dbReference type="NCBI Taxonomy" id="2259620"/>
    <lineage>
        <taxon>Bacteria</taxon>
        <taxon>Pseudomonadati</taxon>
        <taxon>Pseudomonadota</taxon>
        <taxon>Gammaproteobacteria</taxon>
        <taxon>Alteromonadales</taxon>
        <taxon>Alteromonadaceae</taxon>
        <taxon>Hydrocarboniclastica</taxon>
    </lineage>
</organism>
<gene>
    <name evidence="2" type="ORF">soil367_16965</name>
</gene>
<evidence type="ECO:0000313" key="2">
    <source>
        <dbReference type="EMBL" id="QCF27479.1"/>
    </source>
</evidence>
<accession>A0A4P7XJX4</accession>
<evidence type="ECO:0000259" key="1">
    <source>
        <dbReference type="Pfam" id="PF19557"/>
    </source>
</evidence>
<dbReference type="OrthoDB" id="856045at2"/>
<dbReference type="InterPro" id="IPR027417">
    <property type="entry name" value="P-loop_NTPase"/>
</dbReference>
<dbReference type="Proteomes" id="UP000298049">
    <property type="component" value="Chromosome"/>
</dbReference>
<dbReference type="AlphaFoldDB" id="A0A4P7XJX4"/>
<keyword evidence="2" id="KW-0067">ATP-binding</keyword>
<dbReference type="RefSeq" id="WP_136550189.1">
    <property type="nucleotide sequence ID" value="NZ_CP031093.1"/>
</dbReference>
<keyword evidence="2" id="KW-0547">Nucleotide-binding</keyword>
<protein>
    <submittedName>
        <fullName evidence="2">ATP-binding protein</fullName>
    </submittedName>
</protein>
<feature type="domain" description="DUF6079" evidence="1">
    <location>
        <begin position="60"/>
        <end position="216"/>
    </location>
</feature>
<dbReference type="Gene3D" id="3.40.50.300">
    <property type="entry name" value="P-loop containing nucleotide triphosphate hydrolases"/>
    <property type="match status" value="1"/>
</dbReference>
<reference evidence="2 3" key="1">
    <citation type="submission" date="2018-07" db="EMBL/GenBank/DDBJ databases">
        <title>Marsedoiliclastica nanhaica gen. nov. sp. nov., a novel marine hydrocarbonoclastic bacterium isolated from an in-situ enriched hydrocarbon-degrading consortium in deep-sea sediment.</title>
        <authorList>
            <person name="Dong C."/>
            <person name="Ma T."/>
            <person name="Liu R."/>
            <person name="Shao Z."/>
        </authorList>
    </citation>
    <scope>NUCLEOTIDE SEQUENCE [LARGE SCALE GENOMIC DNA]</scope>
    <source>
        <strain evidence="3">soil36-7</strain>
    </source>
</reference>
<dbReference type="EMBL" id="CP031093">
    <property type="protein sequence ID" value="QCF27479.1"/>
    <property type="molecule type" value="Genomic_DNA"/>
</dbReference>
<dbReference type="GO" id="GO:0005524">
    <property type="term" value="F:ATP binding"/>
    <property type="evidence" value="ECO:0007669"/>
    <property type="project" value="UniProtKB-KW"/>
</dbReference>
<dbReference type="KEGG" id="hmi:soil367_16965"/>
<proteinExistence type="predicted"/>
<keyword evidence="3" id="KW-1185">Reference proteome</keyword>
<name>A0A4P7XJX4_9ALTE</name>
<evidence type="ECO:0000313" key="3">
    <source>
        <dbReference type="Proteomes" id="UP000298049"/>
    </source>
</evidence>